<dbReference type="Gene3D" id="3.40.50.1820">
    <property type="entry name" value="alpha/beta hydrolase"/>
    <property type="match status" value="1"/>
</dbReference>
<reference evidence="4 5" key="1">
    <citation type="submission" date="2018-06" db="EMBL/GenBank/DDBJ databases">
        <title>Genomic Encyclopedia of Type Strains, Phase III (KMG-III): the genomes of soil and plant-associated and newly described type strains.</title>
        <authorList>
            <person name="Whitman W."/>
        </authorList>
    </citation>
    <scope>NUCLEOTIDE SEQUENCE [LARGE SCALE GENOMIC DNA]</scope>
    <source>
        <strain evidence="4 5">CECT 7732</strain>
    </source>
</reference>
<evidence type="ECO:0000256" key="2">
    <source>
        <dbReference type="ARBA" id="ARBA00022801"/>
    </source>
</evidence>
<dbReference type="GO" id="GO:0016787">
    <property type="term" value="F:hydrolase activity"/>
    <property type="evidence" value="ECO:0007669"/>
    <property type="project" value="UniProtKB-KW"/>
</dbReference>
<dbReference type="PANTHER" id="PTHR10655:SF17">
    <property type="entry name" value="LYSOPHOSPHOLIPASE-LIKE PROTEIN 1"/>
    <property type="match status" value="1"/>
</dbReference>
<evidence type="ECO:0000313" key="4">
    <source>
        <dbReference type="EMBL" id="RBO80006.1"/>
    </source>
</evidence>
<dbReference type="InterPro" id="IPR003140">
    <property type="entry name" value="PLipase/COase/thioEstase"/>
</dbReference>
<evidence type="ECO:0000256" key="1">
    <source>
        <dbReference type="ARBA" id="ARBA00006499"/>
    </source>
</evidence>
<protein>
    <submittedName>
        <fullName evidence="4">Phospholipase/carboxylesterase</fullName>
    </submittedName>
</protein>
<dbReference type="InterPro" id="IPR029058">
    <property type="entry name" value="AB_hydrolase_fold"/>
</dbReference>
<dbReference type="EMBL" id="QNRF01000009">
    <property type="protein sequence ID" value="RBO80006.1"/>
    <property type="molecule type" value="Genomic_DNA"/>
</dbReference>
<dbReference type="RefSeq" id="WP_113875411.1">
    <property type="nucleotide sequence ID" value="NZ_QNRF01000009.1"/>
</dbReference>
<dbReference type="OrthoDB" id="9801763at2"/>
<gene>
    <name evidence="4" type="ORF">DFP76_10948</name>
</gene>
<dbReference type="AlphaFoldDB" id="A0A366CUP2"/>
<sequence length="222" mass="23956">MTDLLPVVEVETAAKPDAAVIWLHGLGADGHDFEALVPALSLQESLAVRFVFPHAPQRPVTINGGMPMRAWYDILEMTLERKVDMANIQESAQQVEDLIQDQISKGISADRIILAGFSQGGVIAYQVGLHTPHVLGGVMALSTYLVNSDKVPQAEFCPNGKTSFLIHHGSQDPVVAPTLGAQAQANLTSKGYSVTYQTYDMPHAVCPEQVQDISAWLNAQLG</sequence>
<evidence type="ECO:0000259" key="3">
    <source>
        <dbReference type="Pfam" id="PF02230"/>
    </source>
</evidence>
<dbReference type="Pfam" id="PF02230">
    <property type="entry name" value="Abhydrolase_2"/>
    <property type="match status" value="1"/>
</dbReference>
<organism evidence="4 5">
    <name type="scientific">Marinomonas aquiplantarum</name>
    <dbReference type="NCBI Taxonomy" id="491951"/>
    <lineage>
        <taxon>Bacteria</taxon>
        <taxon>Pseudomonadati</taxon>
        <taxon>Pseudomonadota</taxon>
        <taxon>Gammaproteobacteria</taxon>
        <taxon>Oceanospirillales</taxon>
        <taxon>Oceanospirillaceae</taxon>
        <taxon>Marinomonas</taxon>
    </lineage>
</organism>
<keyword evidence="2" id="KW-0378">Hydrolase</keyword>
<accession>A0A366CUP2</accession>
<dbReference type="PANTHER" id="PTHR10655">
    <property type="entry name" value="LYSOPHOSPHOLIPASE-RELATED"/>
    <property type="match status" value="1"/>
</dbReference>
<keyword evidence="5" id="KW-1185">Reference proteome</keyword>
<name>A0A366CUP2_9GAMM</name>
<comment type="caution">
    <text evidence="4">The sequence shown here is derived from an EMBL/GenBank/DDBJ whole genome shotgun (WGS) entry which is preliminary data.</text>
</comment>
<dbReference type="Proteomes" id="UP000252086">
    <property type="component" value="Unassembled WGS sequence"/>
</dbReference>
<evidence type="ECO:0000313" key="5">
    <source>
        <dbReference type="Proteomes" id="UP000252086"/>
    </source>
</evidence>
<dbReference type="SUPFAM" id="SSF53474">
    <property type="entry name" value="alpha/beta-Hydrolases"/>
    <property type="match status" value="1"/>
</dbReference>
<feature type="domain" description="Phospholipase/carboxylesterase/thioesterase" evidence="3">
    <location>
        <begin position="11"/>
        <end position="219"/>
    </location>
</feature>
<dbReference type="InterPro" id="IPR050565">
    <property type="entry name" value="LYPA1-2/EST-like"/>
</dbReference>
<proteinExistence type="inferred from homology"/>
<comment type="similarity">
    <text evidence="1">Belongs to the AB hydrolase superfamily. AB hydrolase 2 family.</text>
</comment>